<organism evidence="11 12">
    <name type="scientific">Litoribrevibacter albus</name>
    <dbReference type="NCBI Taxonomy" id="1473156"/>
    <lineage>
        <taxon>Bacteria</taxon>
        <taxon>Pseudomonadati</taxon>
        <taxon>Pseudomonadota</taxon>
        <taxon>Gammaproteobacteria</taxon>
        <taxon>Oceanospirillales</taxon>
        <taxon>Oceanospirillaceae</taxon>
        <taxon>Litoribrevibacter</taxon>
    </lineage>
</organism>
<dbReference type="InterPro" id="IPR029787">
    <property type="entry name" value="Nucleotide_cyclase"/>
</dbReference>
<dbReference type="RefSeq" id="WP_284380026.1">
    <property type="nucleotide sequence ID" value="NZ_BSNM01000009.1"/>
</dbReference>
<protein>
    <recommendedName>
        <fullName evidence="2">cyclic-guanylate-specific phosphodiesterase</fullName>
        <ecNumber evidence="2">3.1.4.52</ecNumber>
    </recommendedName>
</protein>
<evidence type="ECO:0000259" key="7">
    <source>
        <dbReference type="PROSITE" id="PS50112"/>
    </source>
</evidence>
<dbReference type="InterPro" id="IPR000700">
    <property type="entry name" value="PAS-assoc_C"/>
</dbReference>
<dbReference type="PROSITE" id="PS50883">
    <property type="entry name" value="EAL"/>
    <property type="match status" value="1"/>
</dbReference>
<evidence type="ECO:0000313" key="12">
    <source>
        <dbReference type="Proteomes" id="UP001161389"/>
    </source>
</evidence>
<dbReference type="Pfam" id="PF13426">
    <property type="entry name" value="PAS_9"/>
    <property type="match status" value="1"/>
</dbReference>
<comment type="cofactor">
    <cofactor evidence="1">
        <name>Mg(2+)</name>
        <dbReference type="ChEBI" id="CHEBI:18420"/>
    </cofactor>
</comment>
<dbReference type="Gene3D" id="3.30.450.20">
    <property type="entry name" value="PAS domain"/>
    <property type="match status" value="2"/>
</dbReference>
<evidence type="ECO:0000256" key="4">
    <source>
        <dbReference type="ARBA" id="ARBA00051114"/>
    </source>
</evidence>
<evidence type="ECO:0000256" key="3">
    <source>
        <dbReference type="ARBA" id="ARBA00022636"/>
    </source>
</evidence>
<dbReference type="GO" id="GO:0071732">
    <property type="term" value="P:cellular response to nitric oxide"/>
    <property type="evidence" value="ECO:0007669"/>
    <property type="project" value="UniProtKB-ARBA"/>
</dbReference>
<dbReference type="PROSITE" id="PS50112">
    <property type="entry name" value="PAS"/>
    <property type="match status" value="1"/>
</dbReference>
<feature type="modified residue" description="4-aspartylphosphate" evidence="5">
    <location>
        <position position="60"/>
    </location>
</feature>
<comment type="catalytic activity">
    <reaction evidence="4">
        <text>3',3'-c-di-GMP + H2O = 5'-phosphoguanylyl(3'-&gt;5')guanosine + H(+)</text>
        <dbReference type="Rhea" id="RHEA:24902"/>
        <dbReference type="ChEBI" id="CHEBI:15377"/>
        <dbReference type="ChEBI" id="CHEBI:15378"/>
        <dbReference type="ChEBI" id="CHEBI:58754"/>
        <dbReference type="ChEBI" id="CHEBI:58805"/>
        <dbReference type="EC" id="3.1.4.52"/>
    </reaction>
    <physiologicalReaction direction="left-to-right" evidence="4">
        <dbReference type="Rhea" id="RHEA:24903"/>
    </physiologicalReaction>
</comment>
<dbReference type="GO" id="GO:0006355">
    <property type="term" value="P:regulation of DNA-templated transcription"/>
    <property type="evidence" value="ECO:0007669"/>
    <property type="project" value="InterPro"/>
</dbReference>
<dbReference type="PROSITE" id="PS50110">
    <property type="entry name" value="RESPONSE_REGULATORY"/>
    <property type="match status" value="1"/>
</dbReference>
<dbReference type="SMART" id="SM00052">
    <property type="entry name" value="EAL"/>
    <property type="match status" value="1"/>
</dbReference>
<dbReference type="SMART" id="SM00448">
    <property type="entry name" value="REC"/>
    <property type="match status" value="1"/>
</dbReference>
<dbReference type="InterPro" id="IPR001789">
    <property type="entry name" value="Sig_transdc_resp-reg_receiver"/>
</dbReference>
<dbReference type="InterPro" id="IPR052155">
    <property type="entry name" value="Biofilm_reg_signaling"/>
</dbReference>
<proteinExistence type="predicted"/>
<dbReference type="NCBIfam" id="TIGR00229">
    <property type="entry name" value="sensory_box"/>
    <property type="match status" value="2"/>
</dbReference>
<dbReference type="Pfam" id="PF00563">
    <property type="entry name" value="EAL"/>
    <property type="match status" value="1"/>
</dbReference>
<dbReference type="Gene3D" id="3.20.20.450">
    <property type="entry name" value="EAL domain"/>
    <property type="match status" value="1"/>
</dbReference>
<reference evidence="11" key="2">
    <citation type="submission" date="2023-01" db="EMBL/GenBank/DDBJ databases">
        <title>Draft genome sequence of Litoribrevibacter albus strain NBRC 110071.</title>
        <authorList>
            <person name="Sun Q."/>
            <person name="Mori K."/>
        </authorList>
    </citation>
    <scope>NUCLEOTIDE SEQUENCE</scope>
    <source>
        <strain evidence="11">NBRC 110071</strain>
    </source>
</reference>
<name>A0AA37S9I6_9GAMM</name>
<gene>
    <name evidence="11" type="ORF">GCM10007876_12190</name>
</gene>
<keyword evidence="5" id="KW-0597">Phosphoprotein</keyword>
<dbReference type="EC" id="3.1.4.52" evidence="2"/>
<dbReference type="SUPFAM" id="SSF55073">
    <property type="entry name" value="Nucleotide cyclase"/>
    <property type="match status" value="1"/>
</dbReference>
<keyword evidence="12" id="KW-1185">Reference proteome</keyword>
<evidence type="ECO:0000259" key="10">
    <source>
        <dbReference type="PROSITE" id="PS50887"/>
    </source>
</evidence>
<feature type="domain" description="PAS" evidence="7">
    <location>
        <begin position="262"/>
        <end position="306"/>
    </location>
</feature>
<comment type="caution">
    <text evidence="11">The sequence shown here is derived from an EMBL/GenBank/DDBJ whole genome shotgun (WGS) entry which is preliminary data.</text>
</comment>
<dbReference type="PANTHER" id="PTHR44757">
    <property type="entry name" value="DIGUANYLATE CYCLASE DGCP"/>
    <property type="match status" value="1"/>
</dbReference>
<dbReference type="SMART" id="SM00267">
    <property type="entry name" value="GGDEF"/>
    <property type="match status" value="1"/>
</dbReference>
<dbReference type="InterPro" id="IPR035919">
    <property type="entry name" value="EAL_sf"/>
</dbReference>
<dbReference type="Pfam" id="PF00990">
    <property type="entry name" value="GGDEF"/>
    <property type="match status" value="1"/>
</dbReference>
<dbReference type="SMART" id="SM00091">
    <property type="entry name" value="PAS"/>
    <property type="match status" value="2"/>
</dbReference>
<dbReference type="GO" id="GO:0071111">
    <property type="term" value="F:cyclic-guanylate-specific phosphodiesterase activity"/>
    <property type="evidence" value="ECO:0007669"/>
    <property type="project" value="UniProtKB-EC"/>
</dbReference>
<dbReference type="Gene3D" id="3.30.70.270">
    <property type="match status" value="1"/>
</dbReference>
<dbReference type="InterPro" id="IPR043128">
    <property type="entry name" value="Rev_trsase/Diguanyl_cyclase"/>
</dbReference>
<dbReference type="CDD" id="cd01949">
    <property type="entry name" value="GGDEF"/>
    <property type="match status" value="1"/>
</dbReference>
<dbReference type="NCBIfam" id="TIGR00254">
    <property type="entry name" value="GGDEF"/>
    <property type="match status" value="1"/>
</dbReference>
<dbReference type="EMBL" id="BSNM01000009">
    <property type="protein sequence ID" value="GLQ30740.1"/>
    <property type="molecule type" value="Genomic_DNA"/>
</dbReference>
<feature type="domain" description="Response regulatory" evidence="6">
    <location>
        <begin position="12"/>
        <end position="127"/>
    </location>
</feature>
<dbReference type="FunFam" id="3.30.70.270:FF:000001">
    <property type="entry name" value="Diguanylate cyclase domain protein"/>
    <property type="match status" value="1"/>
</dbReference>
<evidence type="ECO:0000259" key="9">
    <source>
        <dbReference type="PROSITE" id="PS50883"/>
    </source>
</evidence>
<dbReference type="FunFam" id="3.20.20.450:FF:000001">
    <property type="entry name" value="Cyclic di-GMP phosphodiesterase yahA"/>
    <property type="match status" value="1"/>
</dbReference>
<dbReference type="InterPro" id="IPR013767">
    <property type="entry name" value="PAS_fold"/>
</dbReference>
<dbReference type="InterPro" id="IPR011006">
    <property type="entry name" value="CheY-like_superfamily"/>
</dbReference>
<dbReference type="Proteomes" id="UP001161389">
    <property type="component" value="Unassembled WGS sequence"/>
</dbReference>
<dbReference type="InterPro" id="IPR035965">
    <property type="entry name" value="PAS-like_dom_sf"/>
</dbReference>
<dbReference type="Pfam" id="PF00072">
    <property type="entry name" value="Response_reg"/>
    <property type="match status" value="1"/>
</dbReference>
<evidence type="ECO:0000256" key="1">
    <source>
        <dbReference type="ARBA" id="ARBA00001946"/>
    </source>
</evidence>
<evidence type="ECO:0000256" key="2">
    <source>
        <dbReference type="ARBA" id="ARBA00012282"/>
    </source>
</evidence>
<dbReference type="PANTHER" id="PTHR44757:SF4">
    <property type="entry name" value="DIGUANYLATE CYCLASE DGCE-RELATED"/>
    <property type="match status" value="1"/>
</dbReference>
<accession>A0AA37S9I6</accession>
<dbReference type="SUPFAM" id="SSF141868">
    <property type="entry name" value="EAL domain-like"/>
    <property type="match status" value="1"/>
</dbReference>
<dbReference type="PROSITE" id="PS50887">
    <property type="entry name" value="GGDEF"/>
    <property type="match status" value="1"/>
</dbReference>
<dbReference type="AlphaFoldDB" id="A0AA37S9I6"/>
<keyword evidence="3" id="KW-0973">c-di-GMP</keyword>
<evidence type="ECO:0000259" key="8">
    <source>
        <dbReference type="PROSITE" id="PS50113"/>
    </source>
</evidence>
<dbReference type="InterPro" id="IPR001633">
    <property type="entry name" value="EAL_dom"/>
</dbReference>
<dbReference type="InterPro" id="IPR000160">
    <property type="entry name" value="GGDEF_dom"/>
</dbReference>
<feature type="domain" description="GGDEF" evidence="10">
    <location>
        <begin position="424"/>
        <end position="557"/>
    </location>
</feature>
<dbReference type="InterPro" id="IPR000014">
    <property type="entry name" value="PAS"/>
</dbReference>
<dbReference type="CDD" id="cd01948">
    <property type="entry name" value="EAL"/>
    <property type="match status" value="1"/>
</dbReference>
<dbReference type="PROSITE" id="PS50113">
    <property type="entry name" value="PAC"/>
    <property type="match status" value="1"/>
</dbReference>
<reference evidence="11" key="1">
    <citation type="journal article" date="2014" name="Int. J. Syst. Evol. Microbiol.">
        <title>Complete genome sequence of Corynebacterium casei LMG S-19264T (=DSM 44701T), isolated from a smear-ripened cheese.</title>
        <authorList>
            <consortium name="US DOE Joint Genome Institute (JGI-PGF)"/>
            <person name="Walter F."/>
            <person name="Albersmeier A."/>
            <person name="Kalinowski J."/>
            <person name="Ruckert C."/>
        </authorList>
    </citation>
    <scope>NUCLEOTIDE SEQUENCE</scope>
    <source>
        <strain evidence="11">NBRC 110071</strain>
    </source>
</reference>
<dbReference type="SUPFAM" id="SSF55785">
    <property type="entry name" value="PYP-like sensor domain (PAS domain)"/>
    <property type="match status" value="2"/>
</dbReference>
<dbReference type="Gene3D" id="3.40.50.2300">
    <property type="match status" value="1"/>
</dbReference>
<evidence type="ECO:0000313" key="11">
    <source>
        <dbReference type="EMBL" id="GLQ30740.1"/>
    </source>
</evidence>
<dbReference type="Pfam" id="PF00989">
    <property type="entry name" value="PAS"/>
    <property type="match status" value="1"/>
</dbReference>
<evidence type="ECO:0000256" key="5">
    <source>
        <dbReference type="PROSITE-ProRule" id="PRU00169"/>
    </source>
</evidence>
<dbReference type="GO" id="GO:0000160">
    <property type="term" value="P:phosphorelay signal transduction system"/>
    <property type="evidence" value="ECO:0007669"/>
    <property type="project" value="InterPro"/>
</dbReference>
<evidence type="ECO:0000259" key="6">
    <source>
        <dbReference type="PROSITE" id="PS50110"/>
    </source>
</evidence>
<feature type="domain" description="EAL" evidence="9">
    <location>
        <begin position="566"/>
        <end position="819"/>
    </location>
</feature>
<dbReference type="CDD" id="cd00130">
    <property type="entry name" value="PAS"/>
    <property type="match status" value="2"/>
</dbReference>
<dbReference type="SUPFAM" id="SSF52172">
    <property type="entry name" value="CheY-like"/>
    <property type="match status" value="1"/>
</dbReference>
<feature type="domain" description="PAC" evidence="8">
    <location>
        <begin position="340"/>
        <end position="392"/>
    </location>
</feature>
<sequence>MLFNQTPKAANKILLVDDEETNLLLLREALNDLGEIKTAKSGSEAIEIVQEAAPDIIVMDIDMPGMNGIQACKHIKQLPNTEYTAIVFVTSYDESEVEASALLAGGADFIHKPIDFGTCRLRVNNQLKLQEYAKSITSTRDDLDSLIKHLPVFISYWSTDWKNQFSNDHHGKWFGFSTEEIIGRSLEALFPPHIVSQIHQTLNEPESPLYTFESTYKTPANETVHVSISLSKSMQKEEHIGYLITLADITTLKKAEAQLYDEKERLRVTLNSIGDAVIAVDTEGLITFINPIAERLTGWHTKDAIGHPIEEVMKIAIEGVGDAPTNPIRLALQEERIVGMALNSKLQNRIGEEFHVEDSAAPIRDKNGVITGAIIVFHDVSEAIAMSIKMSHLANHDQLTDLPNRILLHDRLTYACKLAHYSNKQVATFLIDIDHFKYINDTLGHAIGDELIRQLAYRIQTMIPESCTLARIGGDEFLLLMPNISNVEEVDEMAHNITQAMHHPFEIVGQRLNVSASLGISIYPDDAATQDDLMRHSDVAMYRAKHEGRNRYCFFSDELEKQVLQRHSLQIKLREAINNNEIQVFYQPKVELSSGKLIGFEALARLQDEDGNFISPCEFIPLAEETGQITALGLQVLEKACAQAALWHQTSCDASISVNVSVGQFGENDFVETVLSTLEKTGLPPEQLELEVTESALMSDNDKSYSILSELCKRGIKVSIDDFGTGYSSLSYLKKFRVDILKIDQSFVKDMLLDASDLDIVKTIISLANSMKLHTIAEGIETPEQRDALLSLGCQIGQGYYFSRPMPADQLEDYFQSHQP</sequence>